<comment type="caution">
    <text evidence="4">The sequence shown here is derived from an EMBL/GenBank/DDBJ whole genome shotgun (WGS) entry which is preliminary data.</text>
</comment>
<proteinExistence type="predicted"/>
<feature type="region of interest" description="Disordered" evidence="2">
    <location>
        <begin position="100"/>
        <end position="119"/>
    </location>
</feature>
<evidence type="ECO:0000256" key="2">
    <source>
        <dbReference type="SAM" id="MobiDB-lite"/>
    </source>
</evidence>
<dbReference type="AlphaFoldDB" id="A0AAD8Q633"/>
<evidence type="ECO:0000313" key="5">
    <source>
        <dbReference type="Proteomes" id="UP001231189"/>
    </source>
</evidence>
<gene>
    <name evidence="4" type="ORF">QYE76_017399</name>
</gene>
<sequence>MDLVAQSDVLNKPIIPEEAADPEALEAKGRKCGNSSEFARPAMLEERTLAANFVGHFQKKDREVDESLATVKKLRKEWEERVACAQEEVDRIAREAIPPRKITFATPTEQQPLATPKDNMKKAAELLKKKDEEIDINYVRKLVASAMQQQSKADTSRRLASNPEQCISTAQKDAIASQHRDGESRTGSTERRRKVREHPNPIPGQEQGAYAGARTKTASLSLVGTKNATLSLAEAKDAIRNQGGAGTRSAHLSHAGAGTTEATTTKRKESPKPEPAAGATPRVEAEDHLTGPLADLPRHHPVEAEVEAEAEAGDPVPLKVTGRRPRDRLNEYRSDYIGPRCFGRMIREEPKPRSLNLKLPGNLKHYDGSERPDTWIEDYYNAVTFAGGTPNIACRMLQLYLIGPARVWLSDLEENTIFCWFDLKKAFENHFRGTYKRPATTSDLQACIQKKGETSRSFLTRWLATRNECENVDNRTAMHAFIGGLQRGGLLRHKLTAW</sequence>
<dbReference type="PANTHER" id="PTHR33223:SF8">
    <property type="entry name" value="OS04G0172440 PROTEIN"/>
    <property type="match status" value="1"/>
</dbReference>
<protein>
    <recommendedName>
        <fullName evidence="3">Retrotransposon gag domain-containing protein</fullName>
    </recommendedName>
</protein>
<evidence type="ECO:0000259" key="3">
    <source>
        <dbReference type="Pfam" id="PF03732"/>
    </source>
</evidence>
<feature type="compositionally biased region" description="Basic and acidic residues" evidence="2">
    <location>
        <begin position="178"/>
        <end position="190"/>
    </location>
</feature>
<feature type="region of interest" description="Disordered" evidence="2">
    <location>
        <begin position="170"/>
        <end position="212"/>
    </location>
</feature>
<feature type="coiled-coil region" evidence="1">
    <location>
        <begin position="57"/>
        <end position="95"/>
    </location>
</feature>
<evidence type="ECO:0000313" key="4">
    <source>
        <dbReference type="EMBL" id="KAK1595946.1"/>
    </source>
</evidence>
<feature type="region of interest" description="Disordered" evidence="2">
    <location>
        <begin position="243"/>
        <end position="285"/>
    </location>
</feature>
<accession>A0AAD8Q633</accession>
<dbReference type="Pfam" id="PF03732">
    <property type="entry name" value="Retrotrans_gag"/>
    <property type="match status" value="1"/>
</dbReference>
<organism evidence="4 5">
    <name type="scientific">Lolium multiflorum</name>
    <name type="common">Italian ryegrass</name>
    <name type="synonym">Lolium perenne subsp. multiflorum</name>
    <dbReference type="NCBI Taxonomy" id="4521"/>
    <lineage>
        <taxon>Eukaryota</taxon>
        <taxon>Viridiplantae</taxon>
        <taxon>Streptophyta</taxon>
        <taxon>Embryophyta</taxon>
        <taxon>Tracheophyta</taxon>
        <taxon>Spermatophyta</taxon>
        <taxon>Magnoliopsida</taxon>
        <taxon>Liliopsida</taxon>
        <taxon>Poales</taxon>
        <taxon>Poaceae</taxon>
        <taxon>BOP clade</taxon>
        <taxon>Pooideae</taxon>
        <taxon>Poodae</taxon>
        <taxon>Poeae</taxon>
        <taxon>Poeae Chloroplast Group 2 (Poeae type)</taxon>
        <taxon>Loliodinae</taxon>
        <taxon>Loliinae</taxon>
        <taxon>Lolium</taxon>
    </lineage>
</organism>
<feature type="region of interest" description="Disordered" evidence="2">
    <location>
        <begin position="14"/>
        <end position="33"/>
    </location>
</feature>
<dbReference type="InterPro" id="IPR005162">
    <property type="entry name" value="Retrotrans_gag_dom"/>
</dbReference>
<dbReference type="PANTHER" id="PTHR33223">
    <property type="entry name" value="CCHC-TYPE DOMAIN-CONTAINING PROTEIN"/>
    <property type="match status" value="1"/>
</dbReference>
<keyword evidence="1" id="KW-0175">Coiled coil</keyword>
<dbReference type="EMBL" id="JAUUTY010000663">
    <property type="protein sequence ID" value="KAK1595946.1"/>
    <property type="molecule type" value="Genomic_DNA"/>
</dbReference>
<dbReference type="Proteomes" id="UP001231189">
    <property type="component" value="Unassembled WGS sequence"/>
</dbReference>
<reference evidence="4" key="1">
    <citation type="submission" date="2023-07" db="EMBL/GenBank/DDBJ databases">
        <title>A chromosome-level genome assembly of Lolium multiflorum.</title>
        <authorList>
            <person name="Chen Y."/>
            <person name="Copetti D."/>
            <person name="Kolliker R."/>
            <person name="Studer B."/>
        </authorList>
    </citation>
    <scope>NUCLEOTIDE SEQUENCE</scope>
    <source>
        <strain evidence="4">02402/16</strain>
        <tissue evidence="4">Leaf</tissue>
    </source>
</reference>
<name>A0AAD8Q633_LOLMU</name>
<keyword evidence="5" id="KW-1185">Reference proteome</keyword>
<feature type="domain" description="Retrotransposon gag" evidence="3">
    <location>
        <begin position="398"/>
        <end position="486"/>
    </location>
</feature>
<evidence type="ECO:0000256" key="1">
    <source>
        <dbReference type="SAM" id="Coils"/>
    </source>
</evidence>